<accession>A0ABQ5DBN2</accession>
<evidence type="ECO:0000256" key="3">
    <source>
        <dbReference type="ARBA" id="ARBA00022527"/>
    </source>
</evidence>
<reference evidence="17" key="1">
    <citation type="journal article" date="2022" name="Int. J. Mol. Sci.">
        <title>Draft Genome of Tanacetum Coccineum: Genomic Comparison of Closely Related Tanacetum-Family Plants.</title>
        <authorList>
            <person name="Yamashiro T."/>
            <person name="Shiraishi A."/>
            <person name="Nakayama K."/>
            <person name="Satake H."/>
        </authorList>
    </citation>
    <scope>NUCLEOTIDE SEQUENCE</scope>
</reference>
<evidence type="ECO:0000256" key="13">
    <source>
        <dbReference type="ARBA" id="ARBA00048367"/>
    </source>
</evidence>
<keyword evidence="18" id="KW-1185">Reference proteome</keyword>
<keyword evidence="8" id="KW-0498">Mitosis</keyword>
<keyword evidence="7 14" id="KW-0547">Nucleotide-binding</keyword>
<evidence type="ECO:0000313" key="17">
    <source>
        <dbReference type="EMBL" id="GJT34529.1"/>
    </source>
</evidence>
<keyword evidence="5 17" id="KW-0132">Cell division</keyword>
<feature type="binding site" evidence="14">
    <location>
        <position position="84"/>
    </location>
    <ligand>
        <name>ATP</name>
        <dbReference type="ChEBI" id="CHEBI:30616"/>
    </ligand>
</feature>
<evidence type="ECO:0000256" key="5">
    <source>
        <dbReference type="ARBA" id="ARBA00022618"/>
    </source>
</evidence>
<evidence type="ECO:0000256" key="7">
    <source>
        <dbReference type="ARBA" id="ARBA00022741"/>
    </source>
</evidence>
<evidence type="ECO:0000256" key="11">
    <source>
        <dbReference type="ARBA" id="ARBA00023306"/>
    </source>
</evidence>
<dbReference type="EC" id="2.7.11.22" evidence="2"/>
<comment type="catalytic activity">
    <reaction evidence="13">
        <text>L-seryl-[protein] + ATP = O-phospho-L-seryl-[protein] + ADP + H(+)</text>
        <dbReference type="Rhea" id="RHEA:17989"/>
        <dbReference type="Rhea" id="RHEA-COMP:9863"/>
        <dbReference type="Rhea" id="RHEA-COMP:11604"/>
        <dbReference type="ChEBI" id="CHEBI:15378"/>
        <dbReference type="ChEBI" id="CHEBI:29999"/>
        <dbReference type="ChEBI" id="CHEBI:30616"/>
        <dbReference type="ChEBI" id="CHEBI:83421"/>
        <dbReference type="ChEBI" id="CHEBI:456216"/>
        <dbReference type="EC" id="2.7.11.22"/>
    </reaction>
</comment>
<keyword evidence="4" id="KW-0597">Phosphoprotein</keyword>
<evidence type="ECO:0000256" key="4">
    <source>
        <dbReference type="ARBA" id="ARBA00022553"/>
    </source>
</evidence>
<comment type="similarity">
    <text evidence="1">Belongs to the protein kinase superfamily. CMGC Ser/Thr protein kinase family. CDC2/CDKX subfamily.</text>
</comment>
<dbReference type="SUPFAM" id="SSF56112">
    <property type="entry name" value="Protein kinase-like (PK-like)"/>
    <property type="match status" value="1"/>
</dbReference>
<dbReference type="PROSITE" id="PS50011">
    <property type="entry name" value="PROTEIN_KINASE_DOM"/>
    <property type="match status" value="1"/>
</dbReference>
<evidence type="ECO:0000259" key="16">
    <source>
        <dbReference type="PROSITE" id="PS50011"/>
    </source>
</evidence>
<evidence type="ECO:0000256" key="9">
    <source>
        <dbReference type="ARBA" id="ARBA00022777"/>
    </source>
</evidence>
<dbReference type="InterPro" id="IPR050108">
    <property type="entry name" value="CDK"/>
</dbReference>
<dbReference type="PANTHER" id="PTHR24056:SF548">
    <property type="entry name" value="CYCLIN-DEPENDENT KINASE A-1"/>
    <property type="match status" value="1"/>
</dbReference>
<dbReference type="EMBL" id="BQNB010014973">
    <property type="protein sequence ID" value="GJT34529.1"/>
    <property type="molecule type" value="Genomic_DNA"/>
</dbReference>
<evidence type="ECO:0000256" key="12">
    <source>
        <dbReference type="ARBA" id="ARBA00047811"/>
    </source>
</evidence>
<dbReference type="Proteomes" id="UP001151760">
    <property type="component" value="Unassembled WGS sequence"/>
</dbReference>
<comment type="catalytic activity">
    <reaction evidence="12">
        <text>L-threonyl-[protein] + ATP = O-phospho-L-threonyl-[protein] + ADP + H(+)</text>
        <dbReference type="Rhea" id="RHEA:46608"/>
        <dbReference type="Rhea" id="RHEA-COMP:11060"/>
        <dbReference type="Rhea" id="RHEA-COMP:11605"/>
        <dbReference type="ChEBI" id="CHEBI:15378"/>
        <dbReference type="ChEBI" id="CHEBI:30013"/>
        <dbReference type="ChEBI" id="CHEBI:30616"/>
        <dbReference type="ChEBI" id="CHEBI:61977"/>
        <dbReference type="ChEBI" id="CHEBI:456216"/>
        <dbReference type="EC" id="2.7.11.22"/>
    </reaction>
</comment>
<keyword evidence="6" id="KW-0808">Transferase</keyword>
<dbReference type="InterPro" id="IPR017441">
    <property type="entry name" value="Protein_kinase_ATP_BS"/>
</dbReference>
<name>A0ABQ5DBN2_9ASTR</name>
<dbReference type="PROSITE" id="PS00107">
    <property type="entry name" value="PROTEIN_KINASE_ATP"/>
    <property type="match status" value="1"/>
</dbReference>
<evidence type="ECO:0000256" key="6">
    <source>
        <dbReference type="ARBA" id="ARBA00022679"/>
    </source>
</evidence>
<dbReference type="InterPro" id="IPR008271">
    <property type="entry name" value="Ser/Thr_kinase_AS"/>
</dbReference>
<keyword evidence="11" id="KW-0131">Cell cycle</keyword>
<organism evidence="17 18">
    <name type="scientific">Tanacetum coccineum</name>
    <dbReference type="NCBI Taxonomy" id="301880"/>
    <lineage>
        <taxon>Eukaryota</taxon>
        <taxon>Viridiplantae</taxon>
        <taxon>Streptophyta</taxon>
        <taxon>Embryophyta</taxon>
        <taxon>Tracheophyta</taxon>
        <taxon>Spermatophyta</taxon>
        <taxon>Magnoliopsida</taxon>
        <taxon>eudicotyledons</taxon>
        <taxon>Gunneridae</taxon>
        <taxon>Pentapetalae</taxon>
        <taxon>asterids</taxon>
        <taxon>campanulids</taxon>
        <taxon>Asterales</taxon>
        <taxon>Asteraceae</taxon>
        <taxon>Asteroideae</taxon>
        <taxon>Anthemideae</taxon>
        <taxon>Anthemidinae</taxon>
        <taxon>Tanacetum</taxon>
    </lineage>
</organism>
<evidence type="ECO:0000313" key="18">
    <source>
        <dbReference type="Proteomes" id="UP001151760"/>
    </source>
</evidence>
<dbReference type="Gene3D" id="3.30.200.20">
    <property type="entry name" value="Phosphorylase Kinase, domain 1"/>
    <property type="match status" value="1"/>
</dbReference>
<evidence type="ECO:0000256" key="14">
    <source>
        <dbReference type="PROSITE-ProRule" id="PRU10141"/>
    </source>
</evidence>
<dbReference type="SMART" id="SM00220">
    <property type="entry name" value="S_TKc"/>
    <property type="match status" value="1"/>
</dbReference>
<dbReference type="PROSITE" id="PS00108">
    <property type="entry name" value="PROTEIN_KINASE_ST"/>
    <property type="match status" value="1"/>
</dbReference>
<proteinExistence type="inferred from homology"/>
<keyword evidence="9" id="KW-0418">Kinase</keyword>
<comment type="caution">
    <text evidence="17">The sequence shown here is derived from an EMBL/GenBank/DDBJ whole genome shotgun (WGS) entry which is preliminary data.</text>
</comment>
<dbReference type="PANTHER" id="PTHR24056">
    <property type="entry name" value="CELL DIVISION PROTEIN KINASE"/>
    <property type="match status" value="1"/>
</dbReference>
<dbReference type="InterPro" id="IPR000719">
    <property type="entry name" value="Prot_kinase_dom"/>
</dbReference>
<sequence>MRRSRSMDWIDNQVAFYALKFAKPIKELGNRIGRRIQIKGPYIGLHHSLEKDMQYEKVEKIGEGTYGVVYKARDKVTNETIALKKIRLEQEDEGVPSTAIREISLLKEMQHGNIDGILILRMFGFPELGLKISSISFQPTFPALSCMPMLQDVVHSDKRLYLVFEYLDLDLKKHMDSCPEFSKDPRLVKMFLYQILRGIAYCHSHRVLHRDLKPQNLLIDRRTNALKLADFGLARAFGIPVRTFTHEVVTLWYRAPEILLGSRHYSTPVDVWSVGCIFAEMVNQRPLFPGDSEIDELFKIFRIMGTPTEDTWPGVTTLPDFKSAFPKWSSKDLASVVPNLEKTGLDLLRKMLCLDPSRRVTARAALEHEYFKDIGFVP</sequence>
<dbReference type="Gene3D" id="1.10.510.10">
    <property type="entry name" value="Transferase(Phosphotransferase) domain 1"/>
    <property type="match status" value="1"/>
</dbReference>
<feature type="domain" description="Protein kinase" evidence="16">
    <location>
        <begin position="55"/>
        <end position="371"/>
    </location>
</feature>
<dbReference type="GO" id="GO:0051301">
    <property type="term" value="P:cell division"/>
    <property type="evidence" value="ECO:0007669"/>
    <property type="project" value="UniProtKB-KW"/>
</dbReference>
<evidence type="ECO:0000256" key="8">
    <source>
        <dbReference type="ARBA" id="ARBA00022776"/>
    </source>
</evidence>
<dbReference type="CDD" id="cd07835">
    <property type="entry name" value="STKc_CDK1_CdkB_like"/>
    <property type="match status" value="1"/>
</dbReference>
<evidence type="ECO:0000256" key="10">
    <source>
        <dbReference type="ARBA" id="ARBA00022840"/>
    </source>
</evidence>
<evidence type="ECO:0000256" key="1">
    <source>
        <dbReference type="ARBA" id="ARBA00006485"/>
    </source>
</evidence>
<reference evidence="17" key="2">
    <citation type="submission" date="2022-01" db="EMBL/GenBank/DDBJ databases">
        <authorList>
            <person name="Yamashiro T."/>
            <person name="Shiraishi A."/>
            <person name="Satake H."/>
            <person name="Nakayama K."/>
        </authorList>
    </citation>
    <scope>NUCLEOTIDE SEQUENCE</scope>
</reference>
<keyword evidence="10 14" id="KW-0067">ATP-binding</keyword>
<dbReference type="InterPro" id="IPR011009">
    <property type="entry name" value="Kinase-like_dom_sf"/>
</dbReference>
<evidence type="ECO:0000256" key="15">
    <source>
        <dbReference type="RuleBase" id="RU000304"/>
    </source>
</evidence>
<protein>
    <recommendedName>
        <fullName evidence="2">cyclin-dependent kinase</fullName>
        <ecNumber evidence="2">2.7.11.22</ecNumber>
    </recommendedName>
</protein>
<keyword evidence="3 15" id="KW-0723">Serine/threonine-protein kinase</keyword>
<evidence type="ECO:0000256" key="2">
    <source>
        <dbReference type="ARBA" id="ARBA00012425"/>
    </source>
</evidence>
<gene>
    <name evidence="17" type="ORF">Tco_0924948</name>
</gene>
<dbReference type="Pfam" id="PF00069">
    <property type="entry name" value="Pkinase"/>
    <property type="match status" value="2"/>
</dbReference>